<proteinExistence type="predicted"/>
<sequence length="137" mass="15130">MERRKPVCFFLATFPCRLDYGVIGEEEWLGFCFSQLQQKIGPQDVRQGRLFSLLANGTTDALVSTGAAVCRYRPRRDRCGAAALVPIDDASCLRQNANESAFCRRLAHFALALSTNYGYNNVYQCNVADGGGKPRVG</sequence>
<dbReference type="Proteomes" id="UP000246996">
    <property type="component" value="Chromosome"/>
</dbReference>
<dbReference type="AlphaFoldDB" id="A0A2Z3N648"/>
<evidence type="ECO:0000313" key="2">
    <source>
        <dbReference type="Proteomes" id="UP000246996"/>
    </source>
</evidence>
<organism evidence="1 2">
    <name type="scientific">Geobacillus thermoleovorans</name>
    <name type="common">Bacillus thermoleovorans</name>
    <dbReference type="NCBI Taxonomy" id="33941"/>
    <lineage>
        <taxon>Bacteria</taxon>
        <taxon>Bacillati</taxon>
        <taxon>Bacillota</taxon>
        <taxon>Bacilli</taxon>
        <taxon>Bacillales</taxon>
        <taxon>Anoxybacillaceae</taxon>
        <taxon>Geobacillus</taxon>
        <taxon>Geobacillus thermoleovorans group</taxon>
    </lineage>
</organism>
<gene>
    <name evidence="1" type="ORF">C1N76_04945</name>
</gene>
<reference evidence="2" key="1">
    <citation type="submission" date="2018-02" db="EMBL/GenBank/DDBJ databases">
        <title>The complete genome of bacterial strain SGAirxxxx.</title>
        <authorList>
            <person name="Schuster S.C."/>
        </authorList>
    </citation>
    <scope>NUCLEOTIDE SEQUENCE [LARGE SCALE GENOMIC DNA]</scope>
    <source>
        <strain evidence="2">SGAir0734</strain>
    </source>
</reference>
<dbReference type="EMBL" id="CP027303">
    <property type="protein sequence ID" value="AWO73961.1"/>
    <property type="molecule type" value="Genomic_DNA"/>
</dbReference>
<accession>A0A2Z3N648</accession>
<dbReference type="KEGG" id="gtk:GT3570_02175"/>
<name>A0A2Z3N648_GEOTH</name>
<evidence type="ECO:0000313" key="1">
    <source>
        <dbReference type="EMBL" id="AWO73961.1"/>
    </source>
</evidence>
<protein>
    <submittedName>
        <fullName evidence="1">Uncharacterized protein</fullName>
    </submittedName>
</protein>